<comment type="catalytic activity">
    <reaction evidence="1">
        <text>ATP + protein L-histidine = ADP + protein N-phospho-L-histidine.</text>
        <dbReference type="EC" id="2.7.13.3"/>
    </reaction>
</comment>
<dbReference type="PANTHER" id="PTHR43304:SF1">
    <property type="entry name" value="PAC DOMAIN-CONTAINING PROTEIN"/>
    <property type="match status" value="1"/>
</dbReference>
<evidence type="ECO:0000256" key="3">
    <source>
        <dbReference type="ARBA" id="ARBA00022553"/>
    </source>
</evidence>
<dbReference type="InterPro" id="IPR036097">
    <property type="entry name" value="HisK_dim/P_sf"/>
</dbReference>
<dbReference type="InterPro" id="IPR004358">
    <property type="entry name" value="Sig_transdc_His_kin-like_C"/>
</dbReference>
<feature type="transmembrane region" description="Helical" evidence="7">
    <location>
        <begin position="189"/>
        <end position="209"/>
    </location>
</feature>
<feature type="transmembrane region" description="Helical" evidence="7">
    <location>
        <begin position="12"/>
        <end position="31"/>
    </location>
</feature>
<keyword evidence="4" id="KW-0808">Transferase</keyword>
<dbReference type="Gene3D" id="3.30.565.10">
    <property type="entry name" value="Histidine kinase-like ATPase, C-terminal domain"/>
    <property type="match status" value="1"/>
</dbReference>
<proteinExistence type="predicted"/>
<dbReference type="Pfam" id="PF02518">
    <property type="entry name" value="HATPase_c"/>
    <property type="match status" value="1"/>
</dbReference>
<dbReference type="SMART" id="SM00387">
    <property type="entry name" value="HATPase_c"/>
    <property type="match status" value="1"/>
</dbReference>
<keyword evidence="5 9" id="KW-0418">Kinase</keyword>
<dbReference type="AlphaFoldDB" id="A0A135ZYL2"/>
<feature type="domain" description="Histidine kinase" evidence="8">
    <location>
        <begin position="261"/>
        <end position="484"/>
    </location>
</feature>
<evidence type="ECO:0000256" key="6">
    <source>
        <dbReference type="SAM" id="Coils"/>
    </source>
</evidence>
<evidence type="ECO:0000256" key="2">
    <source>
        <dbReference type="ARBA" id="ARBA00012438"/>
    </source>
</evidence>
<comment type="caution">
    <text evidence="9">The sequence shown here is derived from an EMBL/GenBank/DDBJ whole genome shotgun (WGS) entry which is preliminary data.</text>
</comment>
<dbReference type="InterPro" id="IPR005467">
    <property type="entry name" value="His_kinase_dom"/>
</dbReference>
<dbReference type="GO" id="GO:0000155">
    <property type="term" value="F:phosphorelay sensor kinase activity"/>
    <property type="evidence" value="ECO:0007669"/>
    <property type="project" value="InterPro"/>
</dbReference>
<dbReference type="SUPFAM" id="SSF47384">
    <property type="entry name" value="Homodimeric domain of signal transducing histidine kinase"/>
    <property type="match status" value="1"/>
</dbReference>
<protein>
    <recommendedName>
        <fullName evidence="2">histidine kinase</fullName>
        <ecNumber evidence="2">2.7.13.3</ecNumber>
    </recommendedName>
</protein>
<gene>
    <name evidence="9" type="ORF">AX660_16940</name>
</gene>
<keyword evidence="7" id="KW-0812">Transmembrane</keyword>
<dbReference type="PANTHER" id="PTHR43304">
    <property type="entry name" value="PHYTOCHROME-LIKE PROTEIN CPH1"/>
    <property type="match status" value="1"/>
</dbReference>
<dbReference type="Pfam" id="PF00512">
    <property type="entry name" value="HisKA"/>
    <property type="match status" value="1"/>
</dbReference>
<dbReference type="EC" id="2.7.13.3" evidence="2"/>
<reference evidence="10" key="1">
    <citation type="submission" date="2016-02" db="EMBL/GenBank/DDBJ databases">
        <authorList>
            <person name="Schultz-Johansen M."/>
            <person name="Glaring M.A."/>
            <person name="Bech P.K."/>
            <person name="Stougaard P."/>
        </authorList>
    </citation>
    <scope>NUCLEOTIDE SEQUENCE [LARGE SCALE GENOMIC DNA]</scope>
    <source>
        <strain evidence="10">S66</strain>
    </source>
</reference>
<sequence length="497" mass="56402">MLKIKWLENTKISWGLISIIVIGVIFANALLARKTINTLATTQESLLKASDILNELNRLHVLILSAESGQRGYLLTENAEYLAPYADALSELNLQLKTVAAIRSELPGQKAKIDTLLTLTQDKLDELTTSVGLALSDQERQAIKLVMTGKGRELYRDIRQTFEEVEGTETRYRQLLFTKLAATEHEAQITFMISAITSSLLLIGMVFLARLNLRIEQQHKAELIEQNEVLQNKVEERTAELKLYSQELKLSNRELEDFAFVASHDLQEPLRKIRAFGDRLQTNYTSMLDDRGADYINRMRNAAERMSDLINDLLEFSRITTRGKDFVATDLNQTITTVLDDLEIAITESNARVERCDLPEVDADPSQMYQLFLNLISNAVKFKKADVPTTITFNYHLEHSEHADKLDEDWHIITISDTGIGFEQEYADKIFSPFQRLHSREEYKGTGIGLAVCRRIVERHFGVITASSEPGIGSVFTIKISASLINLHLDREQRNAI</sequence>
<evidence type="ECO:0000313" key="10">
    <source>
        <dbReference type="Proteomes" id="UP000070299"/>
    </source>
</evidence>
<accession>A0A135ZYL2</accession>
<dbReference type="CDD" id="cd19410">
    <property type="entry name" value="HK9-like_sensor"/>
    <property type="match status" value="1"/>
</dbReference>
<dbReference type="InterPro" id="IPR003594">
    <property type="entry name" value="HATPase_dom"/>
</dbReference>
<dbReference type="InterPro" id="IPR052162">
    <property type="entry name" value="Sensor_kinase/Photoreceptor"/>
</dbReference>
<evidence type="ECO:0000256" key="4">
    <source>
        <dbReference type="ARBA" id="ARBA00022679"/>
    </source>
</evidence>
<keyword evidence="10" id="KW-1185">Reference proteome</keyword>
<dbReference type="SMART" id="SM00388">
    <property type="entry name" value="HisKA"/>
    <property type="match status" value="1"/>
</dbReference>
<evidence type="ECO:0000313" key="9">
    <source>
        <dbReference type="EMBL" id="KXI28072.1"/>
    </source>
</evidence>
<dbReference type="Proteomes" id="UP000070299">
    <property type="component" value="Unassembled WGS sequence"/>
</dbReference>
<keyword evidence="7" id="KW-1133">Transmembrane helix</keyword>
<dbReference type="InterPro" id="IPR003661">
    <property type="entry name" value="HisK_dim/P_dom"/>
</dbReference>
<dbReference type="RefSeq" id="WP_068378040.1">
    <property type="nucleotide sequence ID" value="NZ_LSNE01000007.1"/>
</dbReference>
<dbReference type="InterPro" id="IPR036890">
    <property type="entry name" value="HATPase_C_sf"/>
</dbReference>
<dbReference type="InterPro" id="IPR007891">
    <property type="entry name" value="CHASE3"/>
</dbReference>
<dbReference type="EMBL" id="LSNE01000007">
    <property type="protein sequence ID" value="KXI28072.1"/>
    <property type="molecule type" value="Genomic_DNA"/>
</dbReference>
<keyword evidence="7" id="KW-0472">Membrane</keyword>
<dbReference type="SUPFAM" id="SSF55874">
    <property type="entry name" value="ATPase domain of HSP90 chaperone/DNA topoisomerase II/histidine kinase"/>
    <property type="match status" value="1"/>
</dbReference>
<dbReference type="STRING" id="1799789.AX660_16940"/>
<evidence type="ECO:0000256" key="7">
    <source>
        <dbReference type="SAM" id="Phobius"/>
    </source>
</evidence>
<evidence type="ECO:0000259" key="8">
    <source>
        <dbReference type="PROSITE" id="PS50109"/>
    </source>
</evidence>
<dbReference type="Pfam" id="PF05227">
    <property type="entry name" value="CHASE3"/>
    <property type="match status" value="1"/>
</dbReference>
<organism evidence="9 10">
    <name type="scientific">Paraglaciecola hydrolytica</name>
    <dbReference type="NCBI Taxonomy" id="1799789"/>
    <lineage>
        <taxon>Bacteria</taxon>
        <taxon>Pseudomonadati</taxon>
        <taxon>Pseudomonadota</taxon>
        <taxon>Gammaproteobacteria</taxon>
        <taxon>Alteromonadales</taxon>
        <taxon>Alteromonadaceae</taxon>
        <taxon>Paraglaciecola</taxon>
    </lineage>
</organism>
<name>A0A135ZYL2_9ALTE</name>
<dbReference type="PROSITE" id="PS50109">
    <property type="entry name" value="HIS_KIN"/>
    <property type="match status" value="1"/>
</dbReference>
<evidence type="ECO:0000256" key="1">
    <source>
        <dbReference type="ARBA" id="ARBA00000085"/>
    </source>
</evidence>
<keyword evidence="6" id="KW-0175">Coiled coil</keyword>
<dbReference type="PRINTS" id="PR00344">
    <property type="entry name" value="BCTRLSENSOR"/>
</dbReference>
<keyword evidence="3" id="KW-0597">Phosphoprotein</keyword>
<evidence type="ECO:0000256" key="5">
    <source>
        <dbReference type="ARBA" id="ARBA00022777"/>
    </source>
</evidence>
<dbReference type="CDD" id="cd00082">
    <property type="entry name" value="HisKA"/>
    <property type="match status" value="1"/>
</dbReference>
<dbReference type="Gene3D" id="1.10.287.130">
    <property type="match status" value="1"/>
</dbReference>
<dbReference type="GO" id="GO:0005886">
    <property type="term" value="C:plasma membrane"/>
    <property type="evidence" value="ECO:0007669"/>
    <property type="project" value="UniProtKB-ARBA"/>
</dbReference>
<dbReference type="FunFam" id="3.30.565.10:FF:000006">
    <property type="entry name" value="Sensor histidine kinase WalK"/>
    <property type="match status" value="1"/>
</dbReference>
<feature type="coiled-coil region" evidence="6">
    <location>
        <begin position="213"/>
        <end position="247"/>
    </location>
</feature>